<protein>
    <submittedName>
        <fullName evidence="2">Uncharacterized protein</fullName>
    </submittedName>
</protein>
<dbReference type="Proteomes" id="UP001610335">
    <property type="component" value="Unassembled WGS sequence"/>
</dbReference>
<reference evidence="2 3" key="1">
    <citation type="submission" date="2024-07" db="EMBL/GenBank/DDBJ databases">
        <title>Section-level genome sequencing and comparative genomics of Aspergillus sections Usti and Cavernicolus.</title>
        <authorList>
            <consortium name="Lawrence Berkeley National Laboratory"/>
            <person name="Nybo J.L."/>
            <person name="Vesth T.C."/>
            <person name="Theobald S."/>
            <person name="Frisvad J.C."/>
            <person name="Larsen T.O."/>
            <person name="Kjaerboelling I."/>
            <person name="Rothschild-Mancinelli K."/>
            <person name="Lyhne E.K."/>
            <person name="Kogle M.E."/>
            <person name="Barry K."/>
            <person name="Clum A."/>
            <person name="Na H."/>
            <person name="Ledsgaard L."/>
            <person name="Lin J."/>
            <person name="Lipzen A."/>
            <person name="Kuo A."/>
            <person name="Riley R."/>
            <person name="Mondo S."/>
            <person name="LaButti K."/>
            <person name="Haridas S."/>
            <person name="Pangalinan J."/>
            <person name="Salamov A.A."/>
            <person name="Simmons B.A."/>
            <person name="Magnuson J.K."/>
            <person name="Chen J."/>
            <person name="Drula E."/>
            <person name="Henrissat B."/>
            <person name="Wiebenga A."/>
            <person name="Lubbers R.J."/>
            <person name="Gomes A.C."/>
            <person name="Makela M.R."/>
            <person name="Stajich J."/>
            <person name="Grigoriev I.V."/>
            <person name="Mortensen U.H."/>
            <person name="De vries R.P."/>
            <person name="Baker S.E."/>
            <person name="Andersen M.R."/>
        </authorList>
    </citation>
    <scope>NUCLEOTIDE SEQUENCE [LARGE SCALE GENOMIC DNA]</scope>
    <source>
        <strain evidence="2 3">CBS 600.67</strain>
    </source>
</reference>
<keyword evidence="3" id="KW-1185">Reference proteome</keyword>
<proteinExistence type="predicted"/>
<name>A0ABR4HYB0_9EURO</name>
<comment type="caution">
    <text evidence="2">The sequence shown here is derived from an EMBL/GenBank/DDBJ whole genome shotgun (WGS) entry which is preliminary data.</text>
</comment>
<sequence length="134" mass="15625">MGEREVADVMTKYLSLPSLRQKKLILLCNFLLCLNALVFGCSAISLPYYHFASGFGVTRLLHIRLAHIDRRMRISFCLRAFRFGKEFYIGHTTGGFDHVYSIYLIDVHIHFCKLPDQSSIRHHLDHIQSMFQYS</sequence>
<dbReference type="EMBL" id="JBFXLS010000070">
    <property type="protein sequence ID" value="KAL2820480.1"/>
    <property type="molecule type" value="Genomic_DNA"/>
</dbReference>
<evidence type="ECO:0000256" key="1">
    <source>
        <dbReference type="SAM" id="Phobius"/>
    </source>
</evidence>
<feature type="transmembrane region" description="Helical" evidence="1">
    <location>
        <begin position="24"/>
        <end position="49"/>
    </location>
</feature>
<keyword evidence="1" id="KW-0812">Transmembrane</keyword>
<evidence type="ECO:0000313" key="2">
    <source>
        <dbReference type="EMBL" id="KAL2820480.1"/>
    </source>
</evidence>
<keyword evidence="1" id="KW-0472">Membrane</keyword>
<keyword evidence="1" id="KW-1133">Transmembrane helix</keyword>
<accession>A0ABR4HYB0</accession>
<organism evidence="2 3">
    <name type="scientific">Aspergillus cavernicola</name>
    <dbReference type="NCBI Taxonomy" id="176166"/>
    <lineage>
        <taxon>Eukaryota</taxon>
        <taxon>Fungi</taxon>
        <taxon>Dikarya</taxon>
        <taxon>Ascomycota</taxon>
        <taxon>Pezizomycotina</taxon>
        <taxon>Eurotiomycetes</taxon>
        <taxon>Eurotiomycetidae</taxon>
        <taxon>Eurotiales</taxon>
        <taxon>Aspergillaceae</taxon>
        <taxon>Aspergillus</taxon>
        <taxon>Aspergillus subgen. Nidulantes</taxon>
    </lineage>
</organism>
<evidence type="ECO:0000313" key="3">
    <source>
        <dbReference type="Proteomes" id="UP001610335"/>
    </source>
</evidence>
<gene>
    <name evidence="2" type="ORF">BDW59DRAFT_116661</name>
</gene>